<organism evidence="2 3">
    <name type="scientific">Parathielavia appendiculata</name>
    <dbReference type="NCBI Taxonomy" id="2587402"/>
    <lineage>
        <taxon>Eukaryota</taxon>
        <taxon>Fungi</taxon>
        <taxon>Dikarya</taxon>
        <taxon>Ascomycota</taxon>
        <taxon>Pezizomycotina</taxon>
        <taxon>Sordariomycetes</taxon>
        <taxon>Sordariomycetidae</taxon>
        <taxon>Sordariales</taxon>
        <taxon>Chaetomiaceae</taxon>
        <taxon>Parathielavia</taxon>
    </lineage>
</organism>
<dbReference type="GO" id="GO:0004672">
    <property type="term" value="F:protein kinase activity"/>
    <property type="evidence" value="ECO:0007669"/>
    <property type="project" value="InterPro"/>
</dbReference>
<feature type="domain" description="Serine-threonine/tyrosine-protein kinase catalytic" evidence="1">
    <location>
        <begin position="32"/>
        <end position="119"/>
    </location>
</feature>
<dbReference type="InterPro" id="IPR011009">
    <property type="entry name" value="Kinase-like_dom_sf"/>
</dbReference>
<protein>
    <recommendedName>
        <fullName evidence="1">Serine-threonine/tyrosine-protein kinase catalytic domain-containing protein</fullName>
    </recommendedName>
</protein>
<gene>
    <name evidence="2" type="ORF">N657DRAFT_664296</name>
</gene>
<sequence>MKDLVAYGIAGMVLDSSTDTVIYERFIQRGGHKGILCYHGTFDSGILLEHASHGNIRSYLDNHPPMRRERYSGSYKVAEALDFVLQCGVIHGDVNGFNVLLEGALMRNLRISPGLSDGMIIDHYAKGKFSETESPGVVGSIITKCWREEYAECKPVVHE</sequence>
<evidence type="ECO:0000313" key="3">
    <source>
        <dbReference type="Proteomes" id="UP001302602"/>
    </source>
</evidence>
<accession>A0AAN6Z401</accession>
<evidence type="ECO:0000313" key="2">
    <source>
        <dbReference type="EMBL" id="KAK4123249.1"/>
    </source>
</evidence>
<dbReference type="Gene3D" id="1.10.510.10">
    <property type="entry name" value="Transferase(Phosphotransferase) domain 1"/>
    <property type="match status" value="1"/>
</dbReference>
<dbReference type="EMBL" id="MU853229">
    <property type="protein sequence ID" value="KAK4123249.1"/>
    <property type="molecule type" value="Genomic_DNA"/>
</dbReference>
<dbReference type="GeneID" id="87831999"/>
<name>A0AAN6Z401_9PEZI</name>
<dbReference type="Proteomes" id="UP001302602">
    <property type="component" value="Unassembled WGS sequence"/>
</dbReference>
<dbReference type="SUPFAM" id="SSF56112">
    <property type="entry name" value="Protein kinase-like (PK-like)"/>
    <property type="match status" value="1"/>
</dbReference>
<dbReference type="RefSeq" id="XP_062647020.1">
    <property type="nucleotide sequence ID" value="XM_062795230.1"/>
</dbReference>
<dbReference type="AlphaFoldDB" id="A0AAN6Z401"/>
<dbReference type="InterPro" id="IPR001245">
    <property type="entry name" value="Ser-Thr/Tyr_kinase_cat_dom"/>
</dbReference>
<reference evidence="2" key="2">
    <citation type="submission" date="2023-05" db="EMBL/GenBank/DDBJ databases">
        <authorList>
            <consortium name="Lawrence Berkeley National Laboratory"/>
            <person name="Steindorff A."/>
            <person name="Hensen N."/>
            <person name="Bonometti L."/>
            <person name="Westerberg I."/>
            <person name="Brannstrom I.O."/>
            <person name="Guillou S."/>
            <person name="Cros-Aarteil S."/>
            <person name="Calhoun S."/>
            <person name="Haridas S."/>
            <person name="Kuo A."/>
            <person name="Mondo S."/>
            <person name="Pangilinan J."/>
            <person name="Riley R."/>
            <person name="Labutti K."/>
            <person name="Andreopoulos B."/>
            <person name="Lipzen A."/>
            <person name="Chen C."/>
            <person name="Yanf M."/>
            <person name="Daum C."/>
            <person name="Ng V."/>
            <person name="Clum A."/>
            <person name="Ohm R."/>
            <person name="Martin F."/>
            <person name="Silar P."/>
            <person name="Natvig D."/>
            <person name="Lalanne C."/>
            <person name="Gautier V."/>
            <person name="Ament-Velasquez S.L."/>
            <person name="Kruys A."/>
            <person name="Hutchinson M.I."/>
            <person name="Powell A.J."/>
            <person name="Barry K."/>
            <person name="Miller A.N."/>
            <person name="Grigoriev I.V."/>
            <person name="Debuchy R."/>
            <person name="Gladieux P."/>
            <person name="Thoren M.H."/>
            <person name="Johannesson H."/>
        </authorList>
    </citation>
    <scope>NUCLEOTIDE SEQUENCE</scope>
    <source>
        <strain evidence="2">CBS 731.68</strain>
    </source>
</reference>
<dbReference type="Pfam" id="PF07714">
    <property type="entry name" value="PK_Tyr_Ser-Thr"/>
    <property type="match status" value="1"/>
</dbReference>
<comment type="caution">
    <text evidence="2">The sequence shown here is derived from an EMBL/GenBank/DDBJ whole genome shotgun (WGS) entry which is preliminary data.</text>
</comment>
<reference evidence="2" key="1">
    <citation type="journal article" date="2023" name="Mol. Phylogenet. Evol.">
        <title>Genome-scale phylogeny and comparative genomics of the fungal order Sordariales.</title>
        <authorList>
            <person name="Hensen N."/>
            <person name="Bonometti L."/>
            <person name="Westerberg I."/>
            <person name="Brannstrom I.O."/>
            <person name="Guillou S."/>
            <person name="Cros-Aarteil S."/>
            <person name="Calhoun S."/>
            <person name="Haridas S."/>
            <person name="Kuo A."/>
            <person name="Mondo S."/>
            <person name="Pangilinan J."/>
            <person name="Riley R."/>
            <person name="LaButti K."/>
            <person name="Andreopoulos B."/>
            <person name="Lipzen A."/>
            <person name="Chen C."/>
            <person name="Yan M."/>
            <person name="Daum C."/>
            <person name="Ng V."/>
            <person name="Clum A."/>
            <person name="Steindorff A."/>
            <person name="Ohm R.A."/>
            <person name="Martin F."/>
            <person name="Silar P."/>
            <person name="Natvig D.O."/>
            <person name="Lalanne C."/>
            <person name="Gautier V."/>
            <person name="Ament-Velasquez S.L."/>
            <person name="Kruys A."/>
            <person name="Hutchinson M.I."/>
            <person name="Powell A.J."/>
            <person name="Barry K."/>
            <person name="Miller A.N."/>
            <person name="Grigoriev I.V."/>
            <person name="Debuchy R."/>
            <person name="Gladieux P."/>
            <person name="Hiltunen Thoren M."/>
            <person name="Johannesson H."/>
        </authorList>
    </citation>
    <scope>NUCLEOTIDE SEQUENCE</scope>
    <source>
        <strain evidence="2">CBS 731.68</strain>
    </source>
</reference>
<keyword evidence="3" id="KW-1185">Reference proteome</keyword>
<proteinExistence type="predicted"/>
<evidence type="ECO:0000259" key="1">
    <source>
        <dbReference type="Pfam" id="PF07714"/>
    </source>
</evidence>